<dbReference type="InterPro" id="IPR010987">
    <property type="entry name" value="Glutathione-S-Trfase_C-like"/>
</dbReference>
<dbReference type="PANTHER" id="PTHR44051">
    <property type="entry name" value="GLUTATHIONE S-TRANSFERASE-RELATED"/>
    <property type="match status" value="1"/>
</dbReference>
<dbReference type="CDD" id="cd00570">
    <property type="entry name" value="GST_N_family"/>
    <property type="match status" value="1"/>
</dbReference>
<comment type="similarity">
    <text evidence="1 2">Belongs to the GST superfamily.</text>
</comment>
<dbReference type="PANTHER" id="PTHR44051:SF8">
    <property type="entry name" value="GLUTATHIONE S-TRANSFERASE GSTA"/>
    <property type="match status" value="1"/>
</dbReference>
<dbReference type="InterPro" id="IPR004045">
    <property type="entry name" value="Glutathione_S-Trfase_N"/>
</dbReference>
<reference evidence="6" key="1">
    <citation type="submission" date="2009-07" db="EMBL/GenBank/DDBJ databases">
        <title>Molecular cloning and characterization of a glutathione S-transferase from Venerupis philippinarum.</title>
        <authorList>
            <person name="Zhao J."/>
            <person name="Li C."/>
        </authorList>
    </citation>
    <scope>NUCLEOTIDE SEQUENCE</scope>
</reference>
<feature type="signal peptide" evidence="3">
    <location>
        <begin position="1"/>
        <end position="20"/>
    </location>
</feature>
<dbReference type="EMBL" id="GQ384394">
    <property type="protein sequence ID" value="ACU83218.1"/>
    <property type="molecule type" value="mRNA"/>
</dbReference>
<dbReference type="PROSITE" id="PS50404">
    <property type="entry name" value="GST_NTER"/>
    <property type="match status" value="1"/>
</dbReference>
<evidence type="ECO:0000256" key="1">
    <source>
        <dbReference type="ARBA" id="ARBA00007409"/>
    </source>
</evidence>
<evidence type="ECO:0000256" key="3">
    <source>
        <dbReference type="SAM" id="SignalP"/>
    </source>
</evidence>
<dbReference type="Pfam" id="PF02798">
    <property type="entry name" value="GST_N"/>
    <property type="match status" value="1"/>
</dbReference>
<dbReference type="SFLD" id="SFLDG00358">
    <property type="entry name" value="Main_(cytGST)"/>
    <property type="match status" value="1"/>
</dbReference>
<feature type="chain" id="PRO_5002989647" evidence="3">
    <location>
        <begin position="21"/>
        <end position="234"/>
    </location>
</feature>
<dbReference type="CDD" id="cd00299">
    <property type="entry name" value="GST_C_family"/>
    <property type="match status" value="1"/>
</dbReference>
<dbReference type="SFLD" id="SFLDS00019">
    <property type="entry name" value="Glutathione_Transferase_(cytos"/>
    <property type="match status" value="1"/>
</dbReference>
<evidence type="ECO:0000259" key="4">
    <source>
        <dbReference type="PROSITE" id="PS50404"/>
    </source>
</evidence>
<organism evidence="6">
    <name type="scientific">Ruditapes philippinarum</name>
    <name type="common">Japanese carpet shell</name>
    <name type="synonym">Venerupis philippinarum</name>
    <dbReference type="NCBI Taxonomy" id="129788"/>
    <lineage>
        <taxon>Eukaryota</taxon>
        <taxon>Metazoa</taxon>
        <taxon>Spiralia</taxon>
        <taxon>Lophotrochozoa</taxon>
        <taxon>Mollusca</taxon>
        <taxon>Bivalvia</taxon>
        <taxon>Autobranchia</taxon>
        <taxon>Heteroconchia</taxon>
        <taxon>Euheterodonta</taxon>
        <taxon>Imparidentia</taxon>
        <taxon>Neoheterodontei</taxon>
        <taxon>Venerida</taxon>
        <taxon>Veneroidea</taxon>
        <taxon>Veneridae</taxon>
        <taxon>Ruditapes</taxon>
    </lineage>
</organism>
<proteinExistence type="evidence at transcript level"/>
<dbReference type="SUPFAM" id="SSF47616">
    <property type="entry name" value="GST C-terminal domain-like"/>
    <property type="match status" value="1"/>
</dbReference>
<keyword evidence="6" id="KW-0808">Transferase</keyword>
<feature type="domain" description="GST N-terminal" evidence="4">
    <location>
        <begin position="1"/>
        <end position="82"/>
    </location>
</feature>
<accession>C8CBM1</accession>
<dbReference type="GO" id="GO:0016740">
    <property type="term" value="F:transferase activity"/>
    <property type="evidence" value="ECO:0007669"/>
    <property type="project" value="UniProtKB-KW"/>
</dbReference>
<dbReference type="InterPro" id="IPR036249">
    <property type="entry name" value="Thioredoxin-like_sf"/>
</dbReference>
<dbReference type="Gene3D" id="3.40.30.10">
    <property type="entry name" value="Glutaredoxin"/>
    <property type="match status" value="1"/>
</dbReference>
<protein>
    <submittedName>
        <fullName evidence="6">Glutathione S-transferase C</fullName>
    </submittedName>
</protein>
<evidence type="ECO:0000313" key="6">
    <source>
        <dbReference type="EMBL" id="ACU83218.1"/>
    </source>
</evidence>
<dbReference type="Gene3D" id="1.20.1050.10">
    <property type="match status" value="1"/>
</dbReference>
<keyword evidence="3" id="KW-0732">Signal</keyword>
<name>C8CBM1_RUDPH</name>
<dbReference type="InterPro" id="IPR004046">
    <property type="entry name" value="GST_C"/>
</dbReference>
<dbReference type="Pfam" id="PF00043">
    <property type="entry name" value="GST_C"/>
    <property type="match status" value="1"/>
</dbReference>
<evidence type="ECO:0000259" key="5">
    <source>
        <dbReference type="PROSITE" id="PS50405"/>
    </source>
</evidence>
<dbReference type="PROSITE" id="PS50405">
    <property type="entry name" value="GST_CTER"/>
    <property type="match status" value="1"/>
</dbReference>
<dbReference type="InterPro" id="IPR040079">
    <property type="entry name" value="Glutathione_S-Trfase"/>
</dbReference>
<evidence type="ECO:0000256" key="2">
    <source>
        <dbReference type="RuleBase" id="RU003494"/>
    </source>
</evidence>
<dbReference type="SUPFAM" id="SSF52833">
    <property type="entry name" value="Thioredoxin-like"/>
    <property type="match status" value="1"/>
</dbReference>
<feature type="domain" description="GST C-terminal" evidence="5">
    <location>
        <begin position="89"/>
        <end position="227"/>
    </location>
</feature>
<dbReference type="AlphaFoldDB" id="C8CBM1"/>
<sequence>MHLWWGSGSAPCWKPMLVLAEKGLWEGLPNTKIEFSKKEHKQGDVLKYNPRGQVPTFKDGDLVVNESGAICMYLEEKYSKDSNKLLPADVNKRAEVYQRMFESPNLQTNVTEKLVYYRWMNKEEDWDKKYLEEHTEKAKEELSRWNTILGDNDYLCGKEFTMADVFVYPVLAFLIRSGAKLPNQPALMQYYKRGYTRPFVQPRGHPLERRGGSLSLAIYKLLKRRKFYGNKLQI</sequence>
<dbReference type="InterPro" id="IPR036282">
    <property type="entry name" value="Glutathione-S-Trfase_C_sf"/>
</dbReference>